<dbReference type="EMBL" id="CAXIEN010000064">
    <property type="protein sequence ID" value="CAL1272956.1"/>
    <property type="molecule type" value="Genomic_DNA"/>
</dbReference>
<evidence type="ECO:0000256" key="1">
    <source>
        <dbReference type="SAM" id="MobiDB-lite"/>
    </source>
</evidence>
<keyword evidence="2" id="KW-0812">Transmembrane</keyword>
<feature type="transmembrane region" description="Helical" evidence="2">
    <location>
        <begin position="51"/>
        <end position="77"/>
    </location>
</feature>
<evidence type="ECO:0000313" key="3">
    <source>
        <dbReference type="EMBL" id="CAL1272956.1"/>
    </source>
</evidence>
<sequence length="98" mass="10973">MNYSSGTVTNIPQKDLSHGQKQRSNTDQTNRDHDDLDLVSEDPDQRNWKGIGIALLVIATVCSLIITAIVLLTPVSLSQAQLKYRKKILTGRKLPRFL</sequence>
<proteinExistence type="predicted"/>
<protein>
    <submittedName>
        <fullName evidence="3">Uncharacterized protein</fullName>
    </submittedName>
</protein>
<evidence type="ECO:0000313" key="4">
    <source>
        <dbReference type="Proteomes" id="UP001497382"/>
    </source>
</evidence>
<feature type="region of interest" description="Disordered" evidence="1">
    <location>
        <begin position="1"/>
        <end position="44"/>
    </location>
</feature>
<comment type="caution">
    <text evidence="3">The sequence shown here is derived from an EMBL/GenBank/DDBJ whole genome shotgun (WGS) entry which is preliminary data.</text>
</comment>
<keyword evidence="2" id="KW-1133">Transmembrane helix</keyword>
<gene>
    <name evidence="3" type="ORF">LARSCL_LOCUS6677</name>
</gene>
<evidence type="ECO:0000256" key="2">
    <source>
        <dbReference type="SAM" id="Phobius"/>
    </source>
</evidence>
<feature type="compositionally biased region" description="Polar residues" evidence="1">
    <location>
        <begin position="1"/>
        <end position="12"/>
    </location>
</feature>
<dbReference type="AlphaFoldDB" id="A0AAV1ZNP1"/>
<dbReference type="Proteomes" id="UP001497382">
    <property type="component" value="Unassembled WGS sequence"/>
</dbReference>
<keyword evidence="2" id="KW-0472">Membrane</keyword>
<organism evidence="3 4">
    <name type="scientific">Larinioides sclopetarius</name>
    <dbReference type="NCBI Taxonomy" id="280406"/>
    <lineage>
        <taxon>Eukaryota</taxon>
        <taxon>Metazoa</taxon>
        <taxon>Ecdysozoa</taxon>
        <taxon>Arthropoda</taxon>
        <taxon>Chelicerata</taxon>
        <taxon>Arachnida</taxon>
        <taxon>Araneae</taxon>
        <taxon>Araneomorphae</taxon>
        <taxon>Entelegynae</taxon>
        <taxon>Araneoidea</taxon>
        <taxon>Araneidae</taxon>
        <taxon>Larinioides</taxon>
    </lineage>
</organism>
<reference evidence="3 4" key="1">
    <citation type="submission" date="2024-04" db="EMBL/GenBank/DDBJ databases">
        <authorList>
            <person name="Rising A."/>
            <person name="Reimegard J."/>
            <person name="Sonavane S."/>
            <person name="Akerstrom W."/>
            <person name="Nylinder S."/>
            <person name="Hedman E."/>
            <person name="Kallberg Y."/>
        </authorList>
    </citation>
    <scope>NUCLEOTIDE SEQUENCE [LARGE SCALE GENOMIC DNA]</scope>
</reference>
<accession>A0AAV1ZNP1</accession>
<keyword evidence="4" id="KW-1185">Reference proteome</keyword>
<name>A0AAV1ZNP1_9ARAC</name>